<proteinExistence type="predicted"/>
<dbReference type="OrthoDB" id="9806257at2"/>
<dbReference type="AlphaFoldDB" id="A0A426UTH6"/>
<evidence type="ECO:0000313" key="4">
    <source>
        <dbReference type="Proteomes" id="UP000277256"/>
    </source>
</evidence>
<name>A0A426UTH6_9ACTN</name>
<dbReference type="PANTHER" id="PTHR13847">
    <property type="entry name" value="SARCOSINE DEHYDROGENASE-RELATED"/>
    <property type="match status" value="1"/>
</dbReference>
<dbReference type="InterPro" id="IPR006076">
    <property type="entry name" value="FAD-dep_OxRdtase"/>
</dbReference>
<dbReference type="GO" id="GO:0016491">
    <property type="term" value="F:oxidoreductase activity"/>
    <property type="evidence" value="ECO:0007669"/>
    <property type="project" value="UniProtKB-KW"/>
</dbReference>
<keyword evidence="1" id="KW-0560">Oxidoreductase</keyword>
<keyword evidence="4" id="KW-1185">Reference proteome</keyword>
<dbReference type="Gene3D" id="3.50.50.60">
    <property type="entry name" value="FAD/NAD(P)-binding domain"/>
    <property type="match status" value="1"/>
</dbReference>
<evidence type="ECO:0000313" key="3">
    <source>
        <dbReference type="EMBL" id="RRR96986.1"/>
    </source>
</evidence>
<accession>A0A426UTH6</accession>
<dbReference type="Pfam" id="PF01266">
    <property type="entry name" value="DAO"/>
    <property type="match status" value="1"/>
</dbReference>
<dbReference type="GO" id="GO:0005737">
    <property type="term" value="C:cytoplasm"/>
    <property type="evidence" value="ECO:0007669"/>
    <property type="project" value="TreeGrafter"/>
</dbReference>
<dbReference type="Proteomes" id="UP000277256">
    <property type="component" value="Unassembled WGS sequence"/>
</dbReference>
<dbReference type="RefSeq" id="WP_125249740.1">
    <property type="nucleotide sequence ID" value="NZ_RSEB01000006.1"/>
</dbReference>
<dbReference type="SUPFAM" id="SSF51905">
    <property type="entry name" value="FAD/NAD(P)-binding domain"/>
    <property type="match status" value="1"/>
</dbReference>
<evidence type="ECO:0000259" key="2">
    <source>
        <dbReference type="Pfam" id="PF01266"/>
    </source>
</evidence>
<feature type="domain" description="FAD dependent oxidoreductase" evidence="2">
    <location>
        <begin position="5"/>
        <end position="366"/>
    </location>
</feature>
<comment type="caution">
    <text evidence="3">The sequence shown here is derived from an EMBL/GenBank/DDBJ whole genome shotgun (WGS) entry which is preliminary data.</text>
</comment>
<gene>
    <name evidence="3" type="ORF">EIW28_21090</name>
</gene>
<dbReference type="Gene3D" id="3.30.9.10">
    <property type="entry name" value="D-Amino Acid Oxidase, subunit A, domain 2"/>
    <property type="match status" value="1"/>
</dbReference>
<dbReference type="EMBL" id="RSEB01000006">
    <property type="protein sequence ID" value="RRR96986.1"/>
    <property type="molecule type" value="Genomic_DNA"/>
</dbReference>
<protein>
    <submittedName>
        <fullName evidence="3">FAD-binding oxidoreductase</fullName>
    </submittedName>
</protein>
<dbReference type="PANTHER" id="PTHR13847:SF287">
    <property type="entry name" value="FAD-DEPENDENT OXIDOREDUCTASE DOMAIN-CONTAINING PROTEIN 1"/>
    <property type="match status" value="1"/>
</dbReference>
<organism evidence="3 4">
    <name type="scientific">Glycomyces terrestris</name>
    <dbReference type="NCBI Taxonomy" id="2493553"/>
    <lineage>
        <taxon>Bacteria</taxon>
        <taxon>Bacillati</taxon>
        <taxon>Actinomycetota</taxon>
        <taxon>Actinomycetes</taxon>
        <taxon>Glycomycetales</taxon>
        <taxon>Glycomycetaceae</taxon>
        <taxon>Glycomyces</taxon>
    </lineage>
</organism>
<evidence type="ECO:0000256" key="1">
    <source>
        <dbReference type="ARBA" id="ARBA00023002"/>
    </source>
</evidence>
<reference evidence="3 4" key="1">
    <citation type="submission" date="2018-12" db="EMBL/GenBank/DDBJ databases">
        <title>Glycomyces sp. YIM 121974 draft genome.</title>
        <authorList>
            <person name="Li Q."/>
        </authorList>
    </citation>
    <scope>NUCLEOTIDE SEQUENCE [LARGE SCALE GENOMIC DNA]</scope>
    <source>
        <strain evidence="3 4">YIM 121974</strain>
    </source>
</reference>
<dbReference type="InterPro" id="IPR036188">
    <property type="entry name" value="FAD/NAD-bd_sf"/>
</dbReference>
<dbReference type="SUPFAM" id="SSF54373">
    <property type="entry name" value="FAD-linked reductases, C-terminal domain"/>
    <property type="match status" value="1"/>
</dbReference>
<sequence>MESADVVVVGAGIIGAACAEALSASGRRVLVVDRGAPAGATTAAGEGNVLLSDKAPGPELDLALASRRRWPELLESLRGELGEALADVEWEAKGGLVVATDQDSITPLRIITEAQREAGVEVRDLGQAAARALEPHLTTAITAAAHYPGDAQVQPVLAATALLAAVRARGGAVCGGTAVEGLIVKGGKVAGVRVGGEAVPCGAVVNACGPWAGHFSITAGAPIEVLPRRGMVLVTAPLPPLVARKVYAADYVASVASGDVDLQVSPVVESTPTGTVLIGSSRQRTGFDESLEVEVLRRLARGAVRLFPVLERVPVMRAYGGFRPYTPDHLPVIGRDPRIPGLWHASGHEGAGVGLAPGTGRMLADLMDGRRPEVDPVPFRVDRPALMAQIKA</sequence>